<proteinExistence type="predicted"/>
<organism evidence="5 7">
    <name type="scientific">Shewanella fidelis</name>
    <dbReference type="NCBI Taxonomy" id="173509"/>
    <lineage>
        <taxon>Bacteria</taxon>
        <taxon>Pseudomonadati</taxon>
        <taxon>Pseudomonadota</taxon>
        <taxon>Gammaproteobacteria</taxon>
        <taxon>Alteromonadales</taxon>
        <taxon>Shewanellaceae</taxon>
        <taxon>Shewanella</taxon>
    </lineage>
</organism>
<keyword evidence="8" id="KW-1185">Reference proteome</keyword>
<protein>
    <submittedName>
        <fullName evidence="5">Winged helix-turn-helix domain-containing protein</fullName>
    </submittedName>
</protein>
<dbReference type="CDD" id="cd00156">
    <property type="entry name" value="REC"/>
    <property type="match status" value="1"/>
</dbReference>
<dbReference type="PROSITE" id="PS51755">
    <property type="entry name" value="OMPR_PHOB"/>
    <property type="match status" value="1"/>
</dbReference>
<dbReference type="Pfam" id="PF00486">
    <property type="entry name" value="Trans_reg_C"/>
    <property type="match status" value="1"/>
</dbReference>
<dbReference type="SUPFAM" id="SSF52172">
    <property type="entry name" value="CheY-like"/>
    <property type="match status" value="1"/>
</dbReference>
<dbReference type="Proteomes" id="UP001271263">
    <property type="component" value="Unassembled WGS sequence"/>
</dbReference>
<evidence type="ECO:0000256" key="3">
    <source>
        <dbReference type="SAM" id="MobiDB-lite"/>
    </source>
</evidence>
<evidence type="ECO:0000313" key="5">
    <source>
        <dbReference type="EMBL" id="MDR8525129.1"/>
    </source>
</evidence>
<dbReference type="EMBL" id="JAPMLD010000001">
    <property type="protein sequence ID" value="MDW4823211.1"/>
    <property type="molecule type" value="Genomic_DNA"/>
</dbReference>
<keyword evidence="1 2" id="KW-0238">DNA-binding</keyword>
<dbReference type="Gene3D" id="1.10.10.10">
    <property type="entry name" value="Winged helix-like DNA-binding domain superfamily/Winged helix DNA-binding domain"/>
    <property type="match status" value="1"/>
</dbReference>
<dbReference type="Gene3D" id="3.40.50.2300">
    <property type="match status" value="1"/>
</dbReference>
<dbReference type="InterPro" id="IPR016032">
    <property type="entry name" value="Sig_transdc_resp-reg_C-effctor"/>
</dbReference>
<dbReference type="InterPro" id="IPR036388">
    <property type="entry name" value="WH-like_DNA-bd_sf"/>
</dbReference>
<accession>A0AAW8NT53</accession>
<evidence type="ECO:0000313" key="6">
    <source>
        <dbReference type="EMBL" id="MDW4823211.1"/>
    </source>
</evidence>
<evidence type="ECO:0000256" key="1">
    <source>
        <dbReference type="ARBA" id="ARBA00023125"/>
    </source>
</evidence>
<dbReference type="SUPFAM" id="SSF46894">
    <property type="entry name" value="C-terminal effector domain of the bipartite response regulators"/>
    <property type="match status" value="1"/>
</dbReference>
<dbReference type="RefSeq" id="WP_310655417.1">
    <property type="nucleotide sequence ID" value="NZ_JAPMLA010000002.1"/>
</dbReference>
<evidence type="ECO:0000313" key="8">
    <source>
        <dbReference type="Proteomes" id="UP001271263"/>
    </source>
</evidence>
<evidence type="ECO:0000259" key="4">
    <source>
        <dbReference type="PROSITE" id="PS51755"/>
    </source>
</evidence>
<dbReference type="Proteomes" id="UP001259340">
    <property type="component" value="Unassembled WGS sequence"/>
</dbReference>
<dbReference type="InterPro" id="IPR001867">
    <property type="entry name" value="OmpR/PhoB-type_DNA-bd"/>
</dbReference>
<dbReference type="GO" id="GO:0003677">
    <property type="term" value="F:DNA binding"/>
    <property type="evidence" value="ECO:0007669"/>
    <property type="project" value="UniProtKB-UniRule"/>
</dbReference>
<feature type="region of interest" description="Disordered" evidence="3">
    <location>
        <begin position="122"/>
        <end position="161"/>
    </location>
</feature>
<dbReference type="EMBL" id="JAPMLE010000001">
    <property type="protein sequence ID" value="MDR8525129.1"/>
    <property type="molecule type" value="Genomic_DNA"/>
</dbReference>
<feature type="DNA-binding region" description="OmpR/PhoB-type" evidence="2">
    <location>
        <begin position="1"/>
        <end position="98"/>
    </location>
</feature>
<reference evidence="6 8" key="1">
    <citation type="journal article" date="2022" name="bioRxiv">
        <title>Prophages regulate Shewanella fidelis 3313 motility and biofilm formation: implications for gut colonization dynamics in Ciona robusta.</title>
        <authorList>
            <person name="Natarajan O."/>
            <person name="Gibboney S.L."/>
            <person name="Young M.N."/>
            <person name="Lim S.J."/>
            <person name="Pluta N."/>
            <person name="Atkinson C.G."/>
            <person name="Leigh B.A."/>
            <person name="Liberti A."/>
            <person name="Kees E.D."/>
            <person name="Breitbart M."/>
            <person name="Gralnick J.A."/>
            <person name="Dishaw L.J."/>
        </authorList>
    </citation>
    <scope>NUCLEOTIDE SEQUENCE [LARGE SCALE GENOMIC DNA]</scope>
    <source>
        <strain evidence="6 8">JG4066</strain>
    </source>
</reference>
<dbReference type="GO" id="GO:0006355">
    <property type="term" value="P:regulation of DNA-templated transcription"/>
    <property type="evidence" value="ECO:0007669"/>
    <property type="project" value="InterPro"/>
</dbReference>
<evidence type="ECO:0000313" key="7">
    <source>
        <dbReference type="Proteomes" id="UP001259340"/>
    </source>
</evidence>
<reference evidence="5" key="2">
    <citation type="submission" date="2022-11" db="EMBL/GenBank/DDBJ databases">
        <title>Prophages regulate Shewanella fidelis motility and biofilm formation: implications for gut colonization dynamics in Ciona robusta.</title>
        <authorList>
            <person name="Natarajan O."/>
            <person name="Gibboney S.L."/>
            <person name="Young M.N."/>
            <person name="Lim S.J."/>
            <person name="Pluta N."/>
            <person name="Atkinson C.G.F."/>
            <person name="Leigh B.A."/>
            <person name="Liberti A."/>
            <person name="Kees E."/>
            <person name="Breitbart M."/>
            <person name="Gralnick J."/>
            <person name="Dishaw L.J."/>
        </authorList>
    </citation>
    <scope>NUCLEOTIDE SEQUENCE</scope>
    <source>
        <strain evidence="5">3313</strain>
    </source>
</reference>
<dbReference type="SMART" id="SM00862">
    <property type="entry name" value="Trans_reg_C"/>
    <property type="match status" value="1"/>
</dbReference>
<feature type="compositionally biased region" description="Low complexity" evidence="3">
    <location>
        <begin position="132"/>
        <end position="157"/>
    </location>
</feature>
<name>A0AAW8NT53_9GAMM</name>
<feature type="domain" description="OmpR/PhoB-type" evidence="4">
    <location>
        <begin position="1"/>
        <end position="98"/>
    </location>
</feature>
<dbReference type="AlphaFoldDB" id="A0AAW8NT53"/>
<comment type="caution">
    <text evidence="5">The sequence shown here is derived from an EMBL/GenBank/DDBJ whole genome shotgun (WGS) entry which is preliminary data.</text>
</comment>
<dbReference type="InterPro" id="IPR011006">
    <property type="entry name" value="CheY-like_superfamily"/>
</dbReference>
<evidence type="ECO:0000256" key="2">
    <source>
        <dbReference type="PROSITE-ProRule" id="PRU01091"/>
    </source>
</evidence>
<gene>
    <name evidence="5" type="ORF">OS133_16010</name>
    <name evidence="6" type="ORF">OS134_03870</name>
</gene>
<dbReference type="GO" id="GO:0000160">
    <property type="term" value="P:phosphorelay signal transduction system"/>
    <property type="evidence" value="ECO:0007669"/>
    <property type="project" value="InterPro"/>
</dbReference>
<sequence length="348" mass="38372">MTLSFTEFSIDSAALELHIREHVVAIDERHILLLQQLAEHFPDHCSKQQCLAHIWPDTIVSDMSLSKLVSDTRKIFAKAGYDGPLIQTVHGRGYRLEHVLGKQLAAQAIASSAAEANSTGVELGDNYQTNSTPPTTAPAATQENSISNNQQASQASQGPQTGTQAIKQVEVTGNNINWWEVVAKTLLALLLLVTLLWQFLPSSFSDRLFSGELFSEPSKPLAYSEPNGAIGRILWVDDNPENNLVEKAYFEQKKIGVYNTVTSEEALMLLSMYRYQAVISDMGRHGDSLAGLKLLQAIRAKGHKTPFYLYTYVESAGLVDAIYESGGQAVIIDSESLYRNVLTHFESN</sequence>